<dbReference type="Pfam" id="PF24626">
    <property type="entry name" value="SH3_Tf2-1"/>
    <property type="match status" value="1"/>
</dbReference>
<feature type="compositionally biased region" description="Acidic residues" evidence="1">
    <location>
        <begin position="200"/>
        <end position="211"/>
    </location>
</feature>
<dbReference type="Proteomes" id="UP001151760">
    <property type="component" value="Unassembled WGS sequence"/>
</dbReference>
<reference evidence="3" key="2">
    <citation type="submission" date="2022-01" db="EMBL/GenBank/DDBJ databases">
        <authorList>
            <person name="Yamashiro T."/>
            <person name="Shiraishi A."/>
            <person name="Satake H."/>
            <person name="Nakayama K."/>
        </authorList>
    </citation>
    <scope>NUCLEOTIDE SEQUENCE</scope>
</reference>
<evidence type="ECO:0000313" key="3">
    <source>
        <dbReference type="EMBL" id="GJS68194.1"/>
    </source>
</evidence>
<accession>A0ABQ4XS28</accession>
<proteinExistence type="predicted"/>
<dbReference type="PANTHER" id="PTHR46148">
    <property type="entry name" value="CHROMO DOMAIN-CONTAINING PROTEIN"/>
    <property type="match status" value="1"/>
</dbReference>
<organism evidence="3 4">
    <name type="scientific">Tanacetum coccineum</name>
    <dbReference type="NCBI Taxonomy" id="301880"/>
    <lineage>
        <taxon>Eukaryota</taxon>
        <taxon>Viridiplantae</taxon>
        <taxon>Streptophyta</taxon>
        <taxon>Embryophyta</taxon>
        <taxon>Tracheophyta</taxon>
        <taxon>Spermatophyta</taxon>
        <taxon>Magnoliopsida</taxon>
        <taxon>eudicotyledons</taxon>
        <taxon>Gunneridae</taxon>
        <taxon>Pentapetalae</taxon>
        <taxon>asterids</taxon>
        <taxon>campanulids</taxon>
        <taxon>Asterales</taxon>
        <taxon>Asteraceae</taxon>
        <taxon>Asteroideae</taxon>
        <taxon>Anthemideae</taxon>
        <taxon>Anthemidinae</taxon>
        <taxon>Tanacetum</taxon>
    </lineage>
</organism>
<dbReference type="InterPro" id="IPR056924">
    <property type="entry name" value="SH3_Tf2-1"/>
</dbReference>
<evidence type="ECO:0000313" key="4">
    <source>
        <dbReference type="Proteomes" id="UP001151760"/>
    </source>
</evidence>
<evidence type="ECO:0000256" key="1">
    <source>
        <dbReference type="SAM" id="MobiDB-lite"/>
    </source>
</evidence>
<feature type="region of interest" description="Disordered" evidence="1">
    <location>
        <begin position="198"/>
        <end position="296"/>
    </location>
</feature>
<reference evidence="3" key="1">
    <citation type="journal article" date="2022" name="Int. J. Mol. Sci.">
        <title>Draft Genome of Tanacetum Coccineum: Genomic Comparison of Closely Related Tanacetum-Family Plants.</title>
        <authorList>
            <person name="Yamashiro T."/>
            <person name="Shiraishi A."/>
            <person name="Nakayama K."/>
            <person name="Satake H."/>
        </authorList>
    </citation>
    <scope>NUCLEOTIDE SEQUENCE</scope>
</reference>
<protein>
    <recommendedName>
        <fullName evidence="2">Tf2-1-like SH3-like domain-containing protein</fullName>
    </recommendedName>
</protein>
<feature type="compositionally biased region" description="Acidic residues" evidence="1">
    <location>
        <begin position="223"/>
        <end position="251"/>
    </location>
</feature>
<gene>
    <name evidence="3" type="ORF">Tco_0682759</name>
</gene>
<name>A0ABQ4XS28_9ASTR</name>
<evidence type="ECO:0000259" key="2">
    <source>
        <dbReference type="Pfam" id="PF24626"/>
    </source>
</evidence>
<keyword evidence="4" id="KW-1185">Reference proteome</keyword>
<dbReference type="EMBL" id="BQNB010009773">
    <property type="protein sequence ID" value="GJS68194.1"/>
    <property type="molecule type" value="Genomic_DNA"/>
</dbReference>
<dbReference type="PANTHER" id="PTHR46148:SF59">
    <property type="entry name" value="NUCLEOTIDYLTRANSFERASE, RIBONUCLEASE H"/>
    <property type="match status" value="1"/>
</dbReference>
<feature type="compositionally biased region" description="Basic and acidic residues" evidence="1">
    <location>
        <begin position="212"/>
        <end position="222"/>
    </location>
</feature>
<comment type="caution">
    <text evidence="3">The sequence shown here is derived from an EMBL/GenBank/DDBJ whole genome shotgun (WGS) entry which is preliminary data.</text>
</comment>
<feature type="domain" description="Tf2-1-like SH3-like" evidence="2">
    <location>
        <begin position="1"/>
        <end position="61"/>
    </location>
</feature>
<sequence>MLKVSPWKGVVRFGKRGKLNPRYVGPFKVLEKVGSVAYKLELLEELSRVHNTFHVSNLKKCYADEPLAVMLDGLRFDDKASIRRGIGEALSLHRNARSIQEEIPTPLHKDRTVVKFMSDSEDSTVIHLPVSNHLGVIRYWIPQSGWYLRRGMPWRLDDPQIFYAAGRLQSPHPPDYLPAHEEHITTSTRLCSRACYVPESDPEEDDDEDPKEDPADYPADRGEDGDDEDEPSDDDEDDEVYIEADDEEEEEHPTPANATAVALPAVDQAPSADETEPFKTDESAGTPPLPEYRLQL</sequence>